<dbReference type="Proteomes" id="UP000480804">
    <property type="component" value="Unassembled WGS sequence"/>
</dbReference>
<gene>
    <name evidence="2" type="ORF">GCM10010227_49020</name>
    <name evidence="1" type="ORF">Sgou_51560</name>
</gene>
<evidence type="ECO:0000313" key="2">
    <source>
        <dbReference type="EMBL" id="GGU88504.1"/>
    </source>
</evidence>
<dbReference type="AlphaFoldDB" id="A0A8H9LW72"/>
<reference evidence="2" key="3">
    <citation type="submission" date="2020-09" db="EMBL/GenBank/DDBJ databases">
        <authorList>
            <person name="Sun Q."/>
            <person name="Ohkuma M."/>
        </authorList>
    </citation>
    <scope>NUCLEOTIDE SEQUENCE</scope>
    <source>
        <strain evidence="2">JCM 4136</strain>
    </source>
</reference>
<evidence type="ECO:0000313" key="3">
    <source>
        <dbReference type="Proteomes" id="UP000480804"/>
    </source>
</evidence>
<dbReference type="Proteomes" id="UP000660975">
    <property type="component" value="Unassembled WGS sequence"/>
</dbReference>
<dbReference type="EMBL" id="BMSC01000020">
    <property type="protein sequence ID" value="GGU88504.1"/>
    <property type="molecule type" value="Genomic_DNA"/>
</dbReference>
<comment type="caution">
    <text evidence="2">The sequence shown here is derived from an EMBL/GenBank/DDBJ whole genome shotgun (WGS) entry which is preliminary data.</text>
</comment>
<dbReference type="RefSeq" id="WP_189401217.1">
    <property type="nucleotide sequence ID" value="NZ_BLLO01000026.1"/>
</dbReference>
<organism evidence="2 4">
    <name type="scientific">Streptomyces gougerotii</name>
    <dbReference type="NCBI Taxonomy" id="53448"/>
    <lineage>
        <taxon>Bacteria</taxon>
        <taxon>Bacillati</taxon>
        <taxon>Actinomycetota</taxon>
        <taxon>Actinomycetes</taxon>
        <taxon>Kitasatosporales</taxon>
        <taxon>Streptomycetaceae</taxon>
        <taxon>Streptomyces</taxon>
        <taxon>Streptomyces diastaticus group</taxon>
    </lineage>
</organism>
<name>A0A8H9LW72_9ACTN</name>
<keyword evidence="3" id="KW-1185">Reference proteome</keyword>
<sequence>MVAHRATRRVGVLLAEIGVSYAAAKFQLARCLHHTILDAHYDLAAGIADLRELALSGGYAHYVGIAHFMAGLQIPEQAPTSTELDQALAWKGWTRCWSPLARCWSGRPSSTTTAAA</sequence>
<evidence type="ECO:0000313" key="1">
    <source>
        <dbReference type="EMBL" id="GFH80486.1"/>
    </source>
</evidence>
<proteinExistence type="predicted"/>
<dbReference type="EMBL" id="BLLO01000026">
    <property type="protein sequence ID" value="GFH80486.1"/>
    <property type="molecule type" value="Genomic_DNA"/>
</dbReference>
<reference evidence="1 3" key="2">
    <citation type="submission" date="2020-02" db="EMBL/GenBank/DDBJ databases">
        <title>Whole genome shotgun sequence of Streptomyces gougerotii NBRC 13043.</title>
        <authorList>
            <person name="Ichikawa N."/>
            <person name="Komaki H."/>
            <person name="Tamura T."/>
        </authorList>
    </citation>
    <scope>NUCLEOTIDE SEQUENCE [LARGE SCALE GENOMIC DNA]</scope>
    <source>
        <strain evidence="1 3">NBRC 13043</strain>
    </source>
</reference>
<evidence type="ECO:0000313" key="4">
    <source>
        <dbReference type="Proteomes" id="UP000660975"/>
    </source>
</evidence>
<protein>
    <submittedName>
        <fullName evidence="2">Uncharacterized protein</fullName>
    </submittedName>
</protein>
<reference evidence="2" key="1">
    <citation type="journal article" date="2014" name="Int. J. Syst. Evol. Microbiol.">
        <title>Complete genome sequence of Corynebacterium casei LMG S-19264T (=DSM 44701T), isolated from a smear-ripened cheese.</title>
        <authorList>
            <consortium name="US DOE Joint Genome Institute (JGI-PGF)"/>
            <person name="Walter F."/>
            <person name="Albersmeier A."/>
            <person name="Kalinowski J."/>
            <person name="Ruckert C."/>
        </authorList>
    </citation>
    <scope>NUCLEOTIDE SEQUENCE</scope>
    <source>
        <strain evidence="2">JCM 4136</strain>
    </source>
</reference>
<accession>A0A8H9LW72</accession>